<dbReference type="EMBL" id="KE125058">
    <property type="protein sequence ID" value="EPB72227.1"/>
    <property type="molecule type" value="Genomic_DNA"/>
</dbReference>
<protein>
    <submittedName>
        <fullName evidence="1">Uncharacterized protein</fullName>
    </submittedName>
</protein>
<reference evidence="1 2" key="1">
    <citation type="submission" date="2013-05" db="EMBL/GenBank/DDBJ databases">
        <title>Draft genome of the parasitic nematode Anyclostoma ceylanicum.</title>
        <authorList>
            <person name="Mitreva M."/>
        </authorList>
    </citation>
    <scope>NUCLEOTIDE SEQUENCE [LARGE SCALE GENOMIC DNA]</scope>
</reference>
<keyword evidence="2" id="KW-1185">Reference proteome</keyword>
<sequence length="171" mass="16997">MSGGEFAPWVVGAGDAMLKESSLLVDRLVVVKERSKLTHITSTNSLNAFRVEIAQTFCQIHILCNTIEREPSGGAIVDGACIVEGASIVEGAPIVEGASIVEGAPIIEGAAIEEGASTVGAPIEEGASTVGAPIEEGASTVGAPIEEGASPVGPAIIEGVIIADGAASPPG</sequence>
<proteinExistence type="predicted"/>
<gene>
    <name evidence="1" type="ORF">ANCCEY_08666</name>
</gene>
<evidence type="ECO:0000313" key="2">
    <source>
        <dbReference type="Proteomes" id="UP000054495"/>
    </source>
</evidence>
<dbReference type="AlphaFoldDB" id="A0A0D6LX66"/>
<accession>A0A0D6LX66</accession>
<evidence type="ECO:0000313" key="1">
    <source>
        <dbReference type="EMBL" id="EPB72227.1"/>
    </source>
</evidence>
<name>A0A0D6LX66_9BILA</name>
<dbReference type="Proteomes" id="UP000054495">
    <property type="component" value="Unassembled WGS sequence"/>
</dbReference>
<organism evidence="1 2">
    <name type="scientific">Ancylostoma ceylanicum</name>
    <dbReference type="NCBI Taxonomy" id="53326"/>
    <lineage>
        <taxon>Eukaryota</taxon>
        <taxon>Metazoa</taxon>
        <taxon>Ecdysozoa</taxon>
        <taxon>Nematoda</taxon>
        <taxon>Chromadorea</taxon>
        <taxon>Rhabditida</taxon>
        <taxon>Rhabditina</taxon>
        <taxon>Rhabditomorpha</taxon>
        <taxon>Strongyloidea</taxon>
        <taxon>Ancylostomatidae</taxon>
        <taxon>Ancylostomatinae</taxon>
        <taxon>Ancylostoma</taxon>
    </lineage>
</organism>